<name>A0A3N4L987_9PEZI</name>
<keyword evidence="2" id="KW-1185">Reference proteome</keyword>
<dbReference type="EMBL" id="ML119117">
    <property type="protein sequence ID" value="RPB14565.1"/>
    <property type="molecule type" value="Genomic_DNA"/>
</dbReference>
<dbReference type="Proteomes" id="UP000277580">
    <property type="component" value="Unassembled WGS sequence"/>
</dbReference>
<dbReference type="AlphaFoldDB" id="A0A3N4L987"/>
<organism evidence="1 2">
    <name type="scientific">Morchella conica CCBAS932</name>
    <dbReference type="NCBI Taxonomy" id="1392247"/>
    <lineage>
        <taxon>Eukaryota</taxon>
        <taxon>Fungi</taxon>
        <taxon>Dikarya</taxon>
        <taxon>Ascomycota</taxon>
        <taxon>Pezizomycotina</taxon>
        <taxon>Pezizomycetes</taxon>
        <taxon>Pezizales</taxon>
        <taxon>Morchellaceae</taxon>
        <taxon>Morchella</taxon>
    </lineage>
</organism>
<reference evidence="1 2" key="1">
    <citation type="journal article" date="2018" name="Nat. Ecol. Evol.">
        <title>Pezizomycetes genomes reveal the molecular basis of ectomycorrhizal truffle lifestyle.</title>
        <authorList>
            <person name="Murat C."/>
            <person name="Payen T."/>
            <person name="Noel B."/>
            <person name="Kuo A."/>
            <person name="Morin E."/>
            <person name="Chen J."/>
            <person name="Kohler A."/>
            <person name="Krizsan K."/>
            <person name="Balestrini R."/>
            <person name="Da Silva C."/>
            <person name="Montanini B."/>
            <person name="Hainaut M."/>
            <person name="Levati E."/>
            <person name="Barry K.W."/>
            <person name="Belfiori B."/>
            <person name="Cichocki N."/>
            <person name="Clum A."/>
            <person name="Dockter R.B."/>
            <person name="Fauchery L."/>
            <person name="Guy J."/>
            <person name="Iotti M."/>
            <person name="Le Tacon F."/>
            <person name="Lindquist E.A."/>
            <person name="Lipzen A."/>
            <person name="Malagnac F."/>
            <person name="Mello A."/>
            <person name="Molinier V."/>
            <person name="Miyauchi S."/>
            <person name="Poulain J."/>
            <person name="Riccioni C."/>
            <person name="Rubini A."/>
            <person name="Sitrit Y."/>
            <person name="Splivallo R."/>
            <person name="Traeger S."/>
            <person name="Wang M."/>
            <person name="Zifcakova L."/>
            <person name="Wipf D."/>
            <person name="Zambonelli A."/>
            <person name="Paolocci F."/>
            <person name="Nowrousian M."/>
            <person name="Ottonello S."/>
            <person name="Baldrian P."/>
            <person name="Spatafora J.W."/>
            <person name="Henrissat B."/>
            <person name="Nagy L.G."/>
            <person name="Aury J.M."/>
            <person name="Wincker P."/>
            <person name="Grigoriev I.V."/>
            <person name="Bonfante P."/>
            <person name="Martin F.M."/>
        </authorList>
    </citation>
    <scope>NUCLEOTIDE SEQUENCE [LARGE SCALE GENOMIC DNA]</scope>
    <source>
        <strain evidence="1 2">CCBAS932</strain>
    </source>
</reference>
<accession>A0A3N4L987</accession>
<gene>
    <name evidence="1" type="ORF">P167DRAFT_533997</name>
</gene>
<evidence type="ECO:0000313" key="1">
    <source>
        <dbReference type="EMBL" id="RPB14565.1"/>
    </source>
</evidence>
<dbReference type="InParanoid" id="A0A3N4L987"/>
<evidence type="ECO:0000313" key="2">
    <source>
        <dbReference type="Proteomes" id="UP000277580"/>
    </source>
</evidence>
<sequence length="77" mass="8545">MYILSSTISATHAIYATINSTRAPGPRQRSRHRRALNPAHNWPTTHTPSIHTHSLTLTLTLITLTHSLLSPLLSSPR</sequence>
<protein>
    <submittedName>
        <fullName evidence="1">Uncharacterized protein</fullName>
    </submittedName>
</protein>
<proteinExistence type="predicted"/>